<keyword evidence="3" id="KW-1185">Reference proteome</keyword>
<dbReference type="AlphaFoldDB" id="A0A226MRG4"/>
<dbReference type="Proteomes" id="UP000198323">
    <property type="component" value="Unassembled WGS sequence"/>
</dbReference>
<reference evidence="2 3" key="1">
    <citation type="submission" date="2016-07" db="EMBL/GenBank/DDBJ databases">
        <title>Disparate Historic Effective Population Sizes Predicted by Modern Levels of Genome Diversity for the Scaled Quail (Callipepla squamata) and the Northern Bobwhite (Colinus virginianus): Inferences from First and Second Generation Draft Genome Assemblies for Sympatric New World Quail.</title>
        <authorList>
            <person name="Oldeschulte D.L."/>
            <person name="Halley Y.A."/>
            <person name="Bhattarai E.K."/>
            <person name="Brashear W.A."/>
            <person name="Hill J."/>
            <person name="Metz R.P."/>
            <person name="Johnson C.D."/>
            <person name="Rollins D."/>
            <person name="Peterson M.J."/>
            <person name="Bickhart D.M."/>
            <person name="Decker J.E."/>
            <person name="Seabury C.M."/>
        </authorList>
    </citation>
    <scope>NUCLEOTIDE SEQUENCE [LARGE SCALE GENOMIC DNA]</scope>
    <source>
        <strain evidence="2 3">Texas</strain>
        <tissue evidence="2">Leg muscle</tissue>
    </source>
</reference>
<accession>A0A226MRG4</accession>
<evidence type="ECO:0000256" key="1">
    <source>
        <dbReference type="SAM" id="MobiDB-lite"/>
    </source>
</evidence>
<evidence type="ECO:0000313" key="2">
    <source>
        <dbReference type="EMBL" id="OXB57852.1"/>
    </source>
</evidence>
<dbReference type="EMBL" id="MCFN01000512">
    <property type="protein sequence ID" value="OXB57852.1"/>
    <property type="molecule type" value="Genomic_DNA"/>
</dbReference>
<proteinExistence type="predicted"/>
<protein>
    <submittedName>
        <fullName evidence="2">Uncharacterized protein</fullName>
    </submittedName>
</protein>
<feature type="compositionally biased region" description="Acidic residues" evidence="1">
    <location>
        <begin position="34"/>
        <end position="46"/>
    </location>
</feature>
<feature type="region of interest" description="Disordered" evidence="1">
    <location>
        <begin position="20"/>
        <end position="49"/>
    </location>
</feature>
<organism evidence="2 3">
    <name type="scientific">Callipepla squamata</name>
    <name type="common">Scaled quail</name>
    <dbReference type="NCBI Taxonomy" id="9009"/>
    <lineage>
        <taxon>Eukaryota</taxon>
        <taxon>Metazoa</taxon>
        <taxon>Chordata</taxon>
        <taxon>Craniata</taxon>
        <taxon>Vertebrata</taxon>
        <taxon>Euteleostomi</taxon>
        <taxon>Archelosauria</taxon>
        <taxon>Archosauria</taxon>
        <taxon>Dinosauria</taxon>
        <taxon>Saurischia</taxon>
        <taxon>Theropoda</taxon>
        <taxon>Coelurosauria</taxon>
        <taxon>Aves</taxon>
        <taxon>Neognathae</taxon>
        <taxon>Galloanserae</taxon>
        <taxon>Galliformes</taxon>
        <taxon>Odontophoridae</taxon>
        <taxon>Callipepla</taxon>
    </lineage>
</organism>
<evidence type="ECO:0000313" key="3">
    <source>
        <dbReference type="Proteomes" id="UP000198323"/>
    </source>
</evidence>
<name>A0A226MRG4_CALSU</name>
<sequence>MMKEAAQQHCAVGHWRRRCKLDNSSKQESSPGKEEDDGNEVEEDSDSSEKCDLYRVWADSTQWPVLCMVDNGQPLEKLVDNLLWAC</sequence>
<comment type="caution">
    <text evidence="2">The sequence shown here is derived from an EMBL/GenBank/DDBJ whole genome shotgun (WGS) entry which is preliminary data.</text>
</comment>
<gene>
    <name evidence="2" type="ORF">ASZ78_013190</name>
</gene>